<feature type="active site" evidence="11">
    <location>
        <position position="268"/>
    </location>
</feature>
<dbReference type="InterPro" id="IPR023009">
    <property type="entry name" value="Tyrosine_recombinase_XerC/XerD"/>
</dbReference>
<evidence type="ECO:0000259" key="13">
    <source>
        <dbReference type="PROSITE" id="PS51900"/>
    </source>
</evidence>
<evidence type="ECO:0000256" key="7">
    <source>
        <dbReference type="ARBA" id="ARBA00022908"/>
    </source>
</evidence>
<feature type="domain" description="Tyr recombinase" evidence="12">
    <location>
        <begin position="106"/>
        <end position="290"/>
    </location>
</feature>
<evidence type="ECO:0000259" key="12">
    <source>
        <dbReference type="PROSITE" id="PS51898"/>
    </source>
</evidence>
<reference evidence="14 15" key="1">
    <citation type="submission" date="2019-05" db="EMBL/GenBank/DDBJ databases">
        <title>The metagenome of a microbial culture collection derived from dairy environment covers the genomic content of the human microbiome.</title>
        <authorList>
            <person name="Roder T."/>
            <person name="Wuthrich D."/>
            <person name="Sattari Z."/>
            <person name="Von Ah U."/>
            <person name="Bar C."/>
            <person name="Ronchi F."/>
            <person name="Macpherson A.J."/>
            <person name="Ganal-Vonarburg S.C."/>
            <person name="Bruggmann R."/>
            <person name="Vergeres G."/>
        </authorList>
    </citation>
    <scope>NUCLEOTIDE SEQUENCE [LARGE SCALE GENOMIC DNA]</scope>
    <source>
        <strain evidence="14 15">FAM 24227</strain>
    </source>
</reference>
<dbReference type="Gene3D" id="1.10.150.130">
    <property type="match status" value="1"/>
</dbReference>
<keyword evidence="5 11" id="KW-0132">Cell division</keyword>
<dbReference type="PANTHER" id="PTHR30349">
    <property type="entry name" value="PHAGE INTEGRASE-RELATED"/>
    <property type="match status" value="1"/>
</dbReference>
<keyword evidence="10 11" id="KW-0131">Cell cycle</keyword>
<dbReference type="InterPro" id="IPR011010">
    <property type="entry name" value="DNA_brk_join_enz"/>
</dbReference>
<dbReference type="GO" id="GO:0051301">
    <property type="term" value="P:cell division"/>
    <property type="evidence" value="ECO:0007669"/>
    <property type="project" value="UniProtKB-KW"/>
</dbReference>
<dbReference type="NCBIfam" id="TIGR02225">
    <property type="entry name" value="recomb_XerD"/>
    <property type="match status" value="1"/>
</dbReference>
<feature type="domain" description="Core-binding (CB)" evidence="13">
    <location>
        <begin position="1"/>
        <end position="85"/>
    </location>
</feature>
<dbReference type="Pfam" id="PF00589">
    <property type="entry name" value="Phage_integrase"/>
    <property type="match status" value="1"/>
</dbReference>
<evidence type="ECO:0000256" key="1">
    <source>
        <dbReference type="ARBA" id="ARBA00004496"/>
    </source>
</evidence>
<evidence type="ECO:0000256" key="9">
    <source>
        <dbReference type="ARBA" id="ARBA00023172"/>
    </source>
</evidence>
<feature type="active site" evidence="11">
    <location>
        <position position="146"/>
    </location>
</feature>
<dbReference type="AlphaFoldDB" id="A0A5R9EFQ5"/>
<keyword evidence="6 11" id="KW-0159">Chromosome partition</keyword>
<dbReference type="GO" id="GO:0009037">
    <property type="term" value="F:tyrosine-based site-specific recombinase activity"/>
    <property type="evidence" value="ECO:0007669"/>
    <property type="project" value="UniProtKB-UniRule"/>
</dbReference>
<dbReference type="CDD" id="cd00798">
    <property type="entry name" value="INT_XerDC_C"/>
    <property type="match status" value="1"/>
</dbReference>
<dbReference type="InterPro" id="IPR050090">
    <property type="entry name" value="Tyrosine_recombinase_XerCD"/>
</dbReference>
<dbReference type="EMBL" id="VBSP01000003">
    <property type="protein sequence ID" value="TLQ49175.1"/>
    <property type="molecule type" value="Genomic_DNA"/>
</dbReference>
<evidence type="ECO:0000256" key="11">
    <source>
        <dbReference type="HAMAP-Rule" id="MF_01807"/>
    </source>
</evidence>
<dbReference type="Proteomes" id="UP000306420">
    <property type="component" value="Unassembled WGS sequence"/>
</dbReference>
<evidence type="ECO:0000256" key="3">
    <source>
        <dbReference type="ARBA" id="ARBA00015810"/>
    </source>
</evidence>
<organism evidence="14 15">
    <name type="scientific">Ruoffia tabacinasalis</name>
    <dbReference type="NCBI Taxonomy" id="87458"/>
    <lineage>
        <taxon>Bacteria</taxon>
        <taxon>Bacillati</taxon>
        <taxon>Bacillota</taxon>
        <taxon>Bacilli</taxon>
        <taxon>Lactobacillales</taxon>
        <taxon>Aerococcaceae</taxon>
        <taxon>Ruoffia</taxon>
    </lineage>
</organism>
<comment type="similarity">
    <text evidence="2 11">Belongs to the 'phage' integrase family. XerD subfamily.</text>
</comment>
<accession>A0A5R9EFQ5</accession>
<dbReference type="PROSITE" id="PS51900">
    <property type="entry name" value="CB"/>
    <property type="match status" value="1"/>
</dbReference>
<comment type="subunit">
    <text evidence="11">Forms a cyclic heterotetrameric complex composed of two molecules of XerC and two molecules of XerD.</text>
</comment>
<dbReference type="Gene3D" id="1.10.443.10">
    <property type="entry name" value="Intergrase catalytic core"/>
    <property type="match status" value="1"/>
</dbReference>
<keyword evidence="4 11" id="KW-0963">Cytoplasm</keyword>
<evidence type="ECO:0000256" key="5">
    <source>
        <dbReference type="ARBA" id="ARBA00022618"/>
    </source>
</evidence>
<feature type="active site" evidence="11">
    <location>
        <position position="170"/>
    </location>
</feature>
<dbReference type="OrthoDB" id="9801717at2"/>
<dbReference type="RefSeq" id="WP_138403706.1">
    <property type="nucleotide sequence ID" value="NZ_VBSP01000003.1"/>
</dbReference>
<dbReference type="Pfam" id="PF02899">
    <property type="entry name" value="Phage_int_SAM_1"/>
    <property type="match status" value="1"/>
</dbReference>
<dbReference type="GO" id="GO:0005737">
    <property type="term" value="C:cytoplasm"/>
    <property type="evidence" value="ECO:0007669"/>
    <property type="project" value="UniProtKB-SubCell"/>
</dbReference>
<dbReference type="PANTHER" id="PTHR30349:SF81">
    <property type="entry name" value="TYROSINE RECOMBINASE XERC"/>
    <property type="match status" value="1"/>
</dbReference>
<keyword evidence="7 11" id="KW-0229">DNA integration</keyword>
<dbReference type="InterPro" id="IPR004107">
    <property type="entry name" value="Integrase_SAM-like_N"/>
</dbReference>
<dbReference type="PROSITE" id="PS51898">
    <property type="entry name" value="TYR_RECOMBINASE"/>
    <property type="match status" value="1"/>
</dbReference>
<name>A0A5R9EFQ5_9LACT</name>
<dbReference type="InterPro" id="IPR010998">
    <property type="entry name" value="Integrase_recombinase_N"/>
</dbReference>
<dbReference type="HAMAP" id="MF_01808">
    <property type="entry name" value="Recomb_XerC_XerD"/>
    <property type="match status" value="1"/>
</dbReference>
<dbReference type="InterPro" id="IPR044068">
    <property type="entry name" value="CB"/>
</dbReference>
<dbReference type="GO" id="GO:0007059">
    <property type="term" value="P:chromosome segregation"/>
    <property type="evidence" value="ECO:0007669"/>
    <property type="project" value="UniProtKB-UniRule"/>
</dbReference>
<feature type="active site" description="O-(3'-phospho-DNA)-tyrosine intermediate" evidence="11">
    <location>
        <position position="277"/>
    </location>
</feature>
<evidence type="ECO:0000256" key="10">
    <source>
        <dbReference type="ARBA" id="ARBA00023306"/>
    </source>
</evidence>
<protein>
    <recommendedName>
        <fullName evidence="3 11">Tyrosine recombinase XerD</fullName>
    </recommendedName>
</protein>
<evidence type="ECO:0000256" key="6">
    <source>
        <dbReference type="ARBA" id="ARBA00022829"/>
    </source>
</evidence>
<dbReference type="HAMAP" id="MF_01807">
    <property type="entry name" value="Recomb_XerD"/>
    <property type="match status" value="1"/>
</dbReference>
<gene>
    <name evidence="11 14" type="primary">xerD</name>
    <name evidence="14" type="ORF">FEZ33_01945</name>
</gene>
<feature type="active site" evidence="11">
    <location>
        <position position="242"/>
    </location>
</feature>
<evidence type="ECO:0000256" key="4">
    <source>
        <dbReference type="ARBA" id="ARBA00022490"/>
    </source>
</evidence>
<comment type="subcellular location">
    <subcellularLocation>
        <location evidence="1 11">Cytoplasm</location>
    </subcellularLocation>
</comment>
<keyword evidence="8 11" id="KW-0238">DNA-binding</keyword>
<dbReference type="NCBIfam" id="NF040815">
    <property type="entry name" value="recomb_XerA_Arch"/>
    <property type="match status" value="1"/>
</dbReference>
<proteinExistence type="inferred from homology"/>
<dbReference type="NCBIfam" id="NF001399">
    <property type="entry name" value="PRK00283.1"/>
    <property type="match status" value="1"/>
</dbReference>
<dbReference type="InterPro" id="IPR013762">
    <property type="entry name" value="Integrase-like_cat_sf"/>
</dbReference>
<evidence type="ECO:0000313" key="14">
    <source>
        <dbReference type="EMBL" id="TLQ49175.1"/>
    </source>
</evidence>
<dbReference type="GO" id="GO:0006313">
    <property type="term" value="P:DNA transposition"/>
    <property type="evidence" value="ECO:0007669"/>
    <property type="project" value="UniProtKB-UniRule"/>
</dbReference>
<evidence type="ECO:0000256" key="2">
    <source>
        <dbReference type="ARBA" id="ARBA00010450"/>
    </source>
</evidence>
<dbReference type="InterPro" id="IPR002104">
    <property type="entry name" value="Integrase_catalytic"/>
</dbReference>
<evidence type="ECO:0000256" key="8">
    <source>
        <dbReference type="ARBA" id="ARBA00023125"/>
    </source>
</evidence>
<dbReference type="SUPFAM" id="SSF56349">
    <property type="entry name" value="DNA breaking-rejoining enzymes"/>
    <property type="match status" value="1"/>
</dbReference>
<evidence type="ECO:0000313" key="15">
    <source>
        <dbReference type="Proteomes" id="UP000306420"/>
    </source>
</evidence>
<comment type="caution">
    <text evidence="14">The sequence shown here is derived from an EMBL/GenBank/DDBJ whole genome shotgun (WGS) entry which is preliminary data.</text>
</comment>
<sequence length="298" mass="34682">MDELIDDYERYLLIDQGKSQNTIQSYMRDLKKFVTFINEQELVEINNINKDTIQLYIISLNKAGFAASTTNRMISTLKNFFHYLIREQKMDHNPMDLIQGAKNRKHLPKTLSSKEIDRLLDSPDAETNNGIRDRAILEVMYASGLRVSELTHLKINELHLELGFIQTIGKGDKERIIPIGEEALFWIKKYLEEVYPVYSKKSTDSTILFLTQRGKQFTRQGIWKNLKKYVNLAGIDHEVSPHILRHSFATHLLENGADLRMVQELLGHSDISTTQIYTHVSKQRLQEIYRNSFPRAID</sequence>
<feature type="active site" evidence="11">
    <location>
        <position position="245"/>
    </location>
</feature>
<dbReference type="GO" id="GO:0003677">
    <property type="term" value="F:DNA binding"/>
    <property type="evidence" value="ECO:0007669"/>
    <property type="project" value="UniProtKB-UniRule"/>
</dbReference>
<keyword evidence="9 11" id="KW-0233">DNA recombination</keyword>
<dbReference type="InterPro" id="IPR011932">
    <property type="entry name" value="Recomb_XerD"/>
</dbReference>
<comment type="function">
    <text evidence="11">Site-specific tyrosine recombinase, which acts by catalyzing the cutting and rejoining of the recombining DNA molecules. The XerC-XerD complex is essential to convert dimers of the bacterial chromosome into monomers to permit their segregation at cell division. It also contributes to the segregational stability of plasmids.</text>
</comment>